<keyword evidence="1" id="KW-0472">Membrane</keyword>
<accession>A0A1X7T2I2</accession>
<evidence type="ECO:0000313" key="2">
    <source>
        <dbReference type="EnsemblMetazoa" id="Aqu2.1.08567_001"/>
    </source>
</evidence>
<feature type="transmembrane region" description="Helical" evidence="1">
    <location>
        <begin position="53"/>
        <end position="73"/>
    </location>
</feature>
<keyword evidence="1" id="KW-0812">Transmembrane</keyword>
<evidence type="ECO:0000256" key="1">
    <source>
        <dbReference type="SAM" id="Phobius"/>
    </source>
</evidence>
<proteinExistence type="predicted"/>
<reference evidence="2" key="1">
    <citation type="submission" date="2017-05" db="UniProtKB">
        <authorList>
            <consortium name="EnsemblMetazoa"/>
        </authorList>
    </citation>
    <scope>IDENTIFICATION</scope>
</reference>
<keyword evidence="1" id="KW-1133">Transmembrane helix</keyword>
<dbReference type="InParanoid" id="A0A1X7T2I2"/>
<sequence>MIDVSQWRASIGLWNYCQAASSRPANGRHSHSFKAAVDSKSGSTTSGEKTSKLPAVLSLIVLLLLLFHFLSLLRHILMIPPTGNCYQIQCTTGVTVTDTNYLQSVVLPGGSSSTLIYNDLYLIVCLRMLLLLSGDVELNPGPKTGNTPSTILRMNYATLVDAITNNLHRVTNGLYAKGLIPMETVNNIQTTASSDAVKSSQLVSVIQRQSETSLNPEQYLIDICLVFINQQHRTLTDIATSILHQLGECVCVNYQ</sequence>
<protein>
    <submittedName>
        <fullName evidence="2">Uncharacterized protein</fullName>
    </submittedName>
</protein>
<dbReference type="OrthoDB" id="6078042at2759"/>
<organism evidence="2">
    <name type="scientific">Amphimedon queenslandica</name>
    <name type="common">Sponge</name>
    <dbReference type="NCBI Taxonomy" id="400682"/>
    <lineage>
        <taxon>Eukaryota</taxon>
        <taxon>Metazoa</taxon>
        <taxon>Porifera</taxon>
        <taxon>Demospongiae</taxon>
        <taxon>Heteroscleromorpha</taxon>
        <taxon>Haplosclerida</taxon>
        <taxon>Niphatidae</taxon>
        <taxon>Amphimedon</taxon>
    </lineage>
</organism>
<name>A0A1X7T2I2_AMPQE</name>
<dbReference type="EnsemblMetazoa" id="Aqu2.1.08567_001">
    <property type="protein sequence ID" value="Aqu2.1.08567_001"/>
    <property type="gene ID" value="Aqu2.1.08567"/>
</dbReference>
<dbReference type="AlphaFoldDB" id="A0A1X7T2I2"/>